<feature type="region of interest" description="Disordered" evidence="1">
    <location>
        <begin position="72"/>
        <end position="102"/>
    </location>
</feature>
<sequence length="138" mass="14351">MSERTVSRALLRIGALTTAALPEFGGATTGALAQVVLEGPWRVDYRRISNKFFLVKAREELQVQLLFRVPGPEAEDPGHLLPEDQEPGTNTPPVKASAGGGDEALAKTGASVLGLGVLGALLVAFGLGASVFGSRRTA</sequence>
<evidence type="ECO:0000313" key="4">
    <source>
        <dbReference type="Proteomes" id="UP000246005"/>
    </source>
</evidence>
<keyword evidence="2" id="KW-0812">Transmembrane</keyword>
<gene>
    <name evidence="3" type="ORF">C8D88_101900</name>
</gene>
<dbReference type="EMBL" id="QGHB01000001">
    <property type="protein sequence ID" value="PWK90877.1"/>
    <property type="molecule type" value="Genomic_DNA"/>
</dbReference>
<protein>
    <submittedName>
        <fullName evidence="3">Uncharacterized protein</fullName>
    </submittedName>
</protein>
<dbReference type="AlphaFoldDB" id="A0A316IBG5"/>
<accession>A0A316IBG5</accession>
<feature type="transmembrane region" description="Helical" evidence="2">
    <location>
        <begin position="112"/>
        <end position="132"/>
    </location>
</feature>
<proteinExistence type="predicted"/>
<evidence type="ECO:0000256" key="2">
    <source>
        <dbReference type="SAM" id="Phobius"/>
    </source>
</evidence>
<keyword evidence="2" id="KW-1133">Transmembrane helix</keyword>
<reference evidence="3 4" key="1">
    <citation type="submission" date="2018-05" db="EMBL/GenBank/DDBJ databases">
        <title>Genomic Encyclopedia of Type Strains, Phase IV (KMG-IV): sequencing the most valuable type-strain genomes for metagenomic binning, comparative biology and taxonomic classification.</title>
        <authorList>
            <person name="Goeker M."/>
        </authorList>
    </citation>
    <scope>NUCLEOTIDE SEQUENCE [LARGE SCALE GENOMIC DNA]</scope>
    <source>
        <strain evidence="3 4">DSM 45480</strain>
    </source>
</reference>
<evidence type="ECO:0000256" key="1">
    <source>
        <dbReference type="SAM" id="MobiDB-lite"/>
    </source>
</evidence>
<evidence type="ECO:0000313" key="3">
    <source>
        <dbReference type="EMBL" id="PWK90877.1"/>
    </source>
</evidence>
<name>A0A316IBG5_9PSEU</name>
<organism evidence="3 4">
    <name type="scientific">Lentzea atacamensis</name>
    <dbReference type="NCBI Taxonomy" id="531938"/>
    <lineage>
        <taxon>Bacteria</taxon>
        <taxon>Bacillati</taxon>
        <taxon>Actinomycetota</taxon>
        <taxon>Actinomycetes</taxon>
        <taxon>Pseudonocardiales</taxon>
        <taxon>Pseudonocardiaceae</taxon>
        <taxon>Lentzea</taxon>
    </lineage>
</organism>
<keyword evidence="2" id="KW-0472">Membrane</keyword>
<dbReference type="Proteomes" id="UP000246005">
    <property type="component" value="Unassembled WGS sequence"/>
</dbReference>
<comment type="caution">
    <text evidence="3">The sequence shown here is derived from an EMBL/GenBank/DDBJ whole genome shotgun (WGS) entry which is preliminary data.</text>
</comment>